<dbReference type="GO" id="GO:0016301">
    <property type="term" value="F:kinase activity"/>
    <property type="evidence" value="ECO:0007669"/>
    <property type="project" value="UniProtKB-KW"/>
</dbReference>
<dbReference type="AlphaFoldDB" id="A0ABD5MCF7"/>
<keyword evidence="3" id="KW-0418">Kinase</keyword>
<evidence type="ECO:0000259" key="1">
    <source>
        <dbReference type="Pfam" id="PF05161"/>
    </source>
</evidence>
<dbReference type="InterPro" id="IPR038614">
    <property type="entry name" value="GK_N_sf"/>
</dbReference>
<dbReference type="EMBL" id="JBGNYA010000001">
    <property type="protein sequence ID" value="MFA1610668.1"/>
    <property type="molecule type" value="Genomic_DNA"/>
</dbReference>
<sequence length="443" mass="44896">MTDARDRDGATPAETAREAVRAGIAAARPETVLGEAVDVTDGRLRVADETYDLDDYEELFVLGGGNAAGRAASHLAESLGEALDGGIVVTDDPAPAGPIDVVAGTHPVPDEANVAGARRILDAAADADEDTLVLAPITGGGSALLAAPVDGVSLAELRALTEALVRSGAPIDRINAVRKHVSEVKGGRLARALAPATTVGLVFSDVTSGDPSVVASGPLSPDQTTYADALATLSEFGVDAPDAVLAHLRAGAAGEIDETPGADDPAFDHASVHVLADNFTALAAARDACRKAGYGTLVLSSSVRGEAREAAKTHAAIAEEVRRTGNPAEPPLAVLSGGEATVTVRGDGRGGPNQEFALAAAIEFAAGDAGEAVLCAVDTDGIDGPTDAAGALVSRETVDDVRRARSLLADNDVAEYLDERDALVRTGPTGTNVNDLRVLLLPE</sequence>
<feature type="domain" description="MOFRL" evidence="1">
    <location>
        <begin position="333"/>
        <end position="435"/>
    </location>
</feature>
<dbReference type="PANTHER" id="PTHR12227">
    <property type="entry name" value="GLYCERATE KINASE"/>
    <property type="match status" value="1"/>
</dbReference>
<accession>A0ABD5MCF7</accession>
<feature type="domain" description="MOFRL-associated" evidence="2">
    <location>
        <begin position="16"/>
        <end position="249"/>
    </location>
</feature>
<reference evidence="3 4" key="1">
    <citation type="submission" date="2024-08" db="EMBL/GenBank/DDBJ databases">
        <title>Halobellus sp. MBLA0158 whole genome sequence.</title>
        <authorList>
            <person name="Hwang C.Y."/>
            <person name="Cho E.-S."/>
            <person name="Seo M.-J."/>
        </authorList>
    </citation>
    <scope>NUCLEOTIDE SEQUENCE [LARGE SCALE GENOMIC DNA]</scope>
    <source>
        <strain evidence="3 4">MBLA0158</strain>
    </source>
</reference>
<dbReference type="Gene3D" id="3.40.1480.10">
    <property type="entry name" value="MOFRL domain"/>
    <property type="match status" value="1"/>
</dbReference>
<dbReference type="InterPro" id="IPR037035">
    <property type="entry name" value="GK-like_C_sf"/>
</dbReference>
<dbReference type="Pfam" id="PF13660">
    <property type="entry name" value="DUF4147"/>
    <property type="match status" value="1"/>
</dbReference>
<name>A0ABD5MCF7_9EURY</name>
<gene>
    <name evidence="3" type="ORF">OS889_06560</name>
</gene>
<dbReference type="SUPFAM" id="SSF82544">
    <property type="entry name" value="GckA/TtuD-like"/>
    <property type="match status" value="1"/>
</dbReference>
<evidence type="ECO:0000259" key="2">
    <source>
        <dbReference type="Pfam" id="PF13660"/>
    </source>
</evidence>
<dbReference type="InterPro" id="IPR039760">
    <property type="entry name" value="MOFRL_protein"/>
</dbReference>
<keyword evidence="3" id="KW-0808">Transferase</keyword>
<dbReference type="InterPro" id="IPR025286">
    <property type="entry name" value="MOFRL_assoc_dom"/>
</dbReference>
<dbReference type="Proteomes" id="UP001570511">
    <property type="component" value="Unassembled WGS sequence"/>
</dbReference>
<keyword evidence="4" id="KW-1185">Reference proteome</keyword>
<protein>
    <submittedName>
        <fullName evidence="3">Glycerate kinase</fullName>
    </submittedName>
</protein>
<proteinExistence type="predicted"/>
<organism evidence="3 4">
    <name type="scientific">Halobellus rubicundus</name>
    <dbReference type="NCBI Taxonomy" id="2996466"/>
    <lineage>
        <taxon>Archaea</taxon>
        <taxon>Methanobacteriati</taxon>
        <taxon>Methanobacteriota</taxon>
        <taxon>Stenosarchaea group</taxon>
        <taxon>Halobacteria</taxon>
        <taxon>Halobacteriales</taxon>
        <taxon>Haloferacaceae</taxon>
        <taxon>Halobellus</taxon>
    </lineage>
</organism>
<evidence type="ECO:0000313" key="4">
    <source>
        <dbReference type="Proteomes" id="UP001570511"/>
    </source>
</evidence>
<dbReference type="InterPro" id="IPR007835">
    <property type="entry name" value="MOFRL"/>
</dbReference>
<dbReference type="Pfam" id="PF05161">
    <property type="entry name" value="MOFRL"/>
    <property type="match status" value="1"/>
</dbReference>
<dbReference type="PANTHER" id="PTHR12227:SF0">
    <property type="entry name" value="GLYCERATE KINASE"/>
    <property type="match status" value="1"/>
</dbReference>
<dbReference type="RefSeq" id="WP_372388364.1">
    <property type="nucleotide sequence ID" value="NZ_JBGNYA010000001.1"/>
</dbReference>
<dbReference type="Gene3D" id="3.40.50.10180">
    <property type="entry name" value="Glycerate kinase, MOFRL-like N-terminal domain"/>
    <property type="match status" value="1"/>
</dbReference>
<comment type="caution">
    <text evidence="3">The sequence shown here is derived from an EMBL/GenBank/DDBJ whole genome shotgun (WGS) entry which is preliminary data.</text>
</comment>
<evidence type="ECO:0000313" key="3">
    <source>
        <dbReference type="EMBL" id="MFA1610668.1"/>
    </source>
</evidence>